<dbReference type="EMBL" id="QPFP01000028">
    <property type="protein sequence ID" value="TEB29229.1"/>
    <property type="molecule type" value="Genomic_DNA"/>
</dbReference>
<proteinExistence type="predicted"/>
<organism evidence="2 3">
    <name type="scientific">Coprinellus micaceus</name>
    <name type="common">Glistening ink-cap mushroom</name>
    <name type="synonym">Coprinus micaceus</name>
    <dbReference type="NCBI Taxonomy" id="71717"/>
    <lineage>
        <taxon>Eukaryota</taxon>
        <taxon>Fungi</taxon>
        <taxon>Dikarya</taxon>
        <taxon>Basidiomycota</taxon>
        <taxon>Agaricomycotina</taxon>
        <taxon>Agaricomycetes</taxon>
        <taxon>Agaricomycetidae</taxon>
        <taxon>Agaricales</taxon>
        <taxon>Agaricineae</taxon>
        <taxon>Psathyrellaceae</taxon>
        <taxon>Coprinellus</taxon>
    </lineage>
</organism>
<protein>
    <submittedName>
        <fullName evidence="2">Uncharacterized protein</fullName>
    </submittedName>
</protein>
<feature type="region of interest" description="Disordered" evidence="1">
    <location>
        <begin position="27"/>
        <end position="65"/>
    </location>
</feature>
<dbReference type="Proteomes" id="UP000298030">
    <property type="component" value="Unassembled WGS sequence"/>
</dbReference>
<feature type="compositionally biased region" description="Polar residues" evidence="1">
    <location>
        <begin position="38"/>
        <end position="64"/>
    </location>
</feature>
<accession>A0A4Y7T6P1</accession>
<name>A0A4Y7T6P1_COPMI</name>
<evidence type="ECO:0000313" key="2">
    <source>
        <dbReference type="EMBL" id="TEB29229.1"/>
    </source>
</evidence>
<comment type="caution">
    <text evidence="2">The sequence shown here is derived from an EMBL/GenBank/DDBJ whole genome shotgun (WGS) entry which is preliminary data.</text>
</comment>
<dbReference type="AlphaFoldDB" id="A0A4Y7T6P1"/>
<reference evidence="2 3" key="1">
    <citation type="journal article" date="2019" name="Nat. Ecol. Evol.">
        <title>Megaphylogeny resolves global patterns of mushroom evolution.</title>
        <authorList>
            <person name="Varga T."/>
            <person name="Krizsan K."/>
            <person name="Foldi C."/>
            <person name="Dima B."/>
            <person name="Sanchez-Garcia M."/>
            <person name="Sanchez-Ramirez S."/>
            <person name="Szollosi G.J."/>
            <person name="Szarkandi J.G."/>
            <person name="Papp V."/>
            <person name="Albert L."/>
            <person name="Andreopoulos W."/>
            <person name="Angelini C."/>
            <person name="Antonin V."/>
            <person name="Barry K.W."/>
            <person name="Bougher N.L."/>
            <person name="Buchanan P."/>
            <person name="Buyck B."/>
            <person name="Bense V."/>
            <person name="Catcheside P."/>
            <person name="Chovatia M."/>
            <person name="Cooper J."/>
            <person name="Damon W."/>
            <person name="Desjardin D."/>
            <person name="Finy P."/>
            <person name="Geml J."/>
            <person name="Haridas S."/>
            <person name="Hughes K."/>
            <person name="Justo A."/>
            <person name="Karasinski D."/>
            <person name="Kautmanova I."/>
            <person name="Kiss B."/>
            <person name="Kocsube S."/>
            <person name="Kotiranta H."/>
            <person name="LaButti K.M."/>
            <person name="Lechner B.E."/>
            <person name="Liimatainen K."/>
            <person name="Lipzen A."/>
            <person name="Lukacs Z."/>
            <person name="Mihaltcheva S."/>
            <person name="Morgado L.N."/>
            <person name="Niskanen T."/>
            <person name="Noordeloos M.E."/>
            <person name="Ohm R.A."/>
            <person name="Ortiz-Santana B."/>
            <person name="Ovrebo C."/>
            <person name="Racz N."/>
            <person name="Riley R."/>
            <person name="Savchenko A."/>
            <person name="Shiryaev A."/>
            <person name="Soop K."/>
            <person name="Spirin V."/>
            <person name="Szebenyi C."/>
            <person name="Tomsovsky M."/>
            <person name="Tulloss R.E."/>
            <person name="Uehling J."/>
            <person name="Grigoriev I.V."/>
            <person name="Vagvolgyi C."/>
            <person name="Papp T."/>
            <person name="Martin F.M."/>
            <person name="Miettinen O."/>
            <person name="Hibbett D.S."/>
            <person name="Nagy L.G."/>
        </authorList>
    </citation>
    <scope>NUCLEOTIDE SEQUENCE [LARGE SCALE GENOMIC DNA]</scope>
    <source>
        <strain evidence="2 3">FP101781</strain>
    </source>
</reference>
<sequence length="307" mass="33898">MGLYPLNGVACRRRLPETYAVVTPAVPAEQSEAGVVGSQASTTDPESQASTVGSMYDPGSQTQRQEIEDENDTATFLSEVKASATQTETICSSFRQDHVDSLLIRLDGSGSRCLLGIEAVERLCDTIHARLGQCGQDHLFEEVKTPAALSSTWQQEWPFIKRDINAVFKGVGVSVSNSITFPYFVSFEADITSGNGKTEYRIRMLVDSLLKGLITLESDRVLVHVEHPLSKQGRPNTKNTRQLSRSFTPEQIEALQNPVKLSFEVTETLTLTGIVDYLLVTLPPPSALKFLSRKLGFEELTFKRQIL</sequence>
<evidence type="ECO:0000256" key="1">
    <source>
        <dbReference type="SAM" id="MobiDB-lite"/>
    </source>
</evidence>
<gene>
    <name evidence="2" type="ORF">FA13DRAFT_668303</name>
</gene>
<evidence type="ECO:0000313" key="3">
    <source>
        <dbReference type="Proteomes" id="UP000298030"/>
    </source>
</evidence>
<keyword evidence="3" id="KW-1185">Reference proteome</keyword>